<sequence>MGGNHIHVDIACPPRKKLKGENALLYDSKRTVFIGNFPFDVKDEGLYQLFSSFNNLKDCIEAIRVMRPECGKLVALNISTSIDFLQLWNLVFSMPAGEDLDTPYSLKRSEEVVLDQELKVDGPLPDKVSCCQGVFYNYFSIGMDAQVAYGFYHLRNNKPYLAQGPISNKLIYSSFTCKQGWIFTPCMTNPGLRGLNNILRLHVKRLNSTEREPVTIPSSVRSRVALNLHSYASRRNPWGNLKPEYLEKNAFVEARADDGVLEVFWFKHGWHASFVMVELISAKHIAQIKMDPHTSLGCLCMGEQHGISLNDRFESEGQWEGPEYEDTSDSGKKKETKAFTFYQMETKEVSERYITPCFVSGLHAYDGETNLEYEKNMISNEFVVKLCLDYEEKEGEKVVKMKLLVSLKGELYFVKLIINPEEDNVEPSVIFGRSFLRITKGIVDFGNGILTIYPNLISFIDGSEDDLEAILASVNVSDIPPLDITDIPPFTMGVGADYRIRIINGAHLTVIFDEISSSGKESSQDRLRLSHIITMLDHSKAKPMGILKDVLCQVGVTTILAKFLILDIPVDRDVPIVIGRSFLYTYRSILKTIKGTTSTFDRVCHQKFYAAKVRNNHGESDSVDEEEYCLKREEMGNPFLCT</sequence>
<evidence type="ECO:0000259" key="5">
    <source>
        <dbReference type="SMART" id="SM00045"/>
    </source>
</evidence>
<feature type="domain" description="Diacylglycerol kinase accessory" evidence="5">
    <location>
        <begin position="134"/>
        <end position="299"/>
    </location>
</feature>
<dbReference type="SUPFAM" id="SSF54928">
    <property type="entry name" value="RNA-binding domain, RBD"/>
    <property type="match status" value="1"/>
</dbReference>
<reference evidence="6" key="1">
    <citation type="journal article" date="2022" name="Int. J. Mol. Sci.">
        <title>Draft Genome of Tanacetum Coccineum: Genomic Comparison of Closely Related Tanacetum-Family Plants.</title>
        <authorList>
            <person name="Yamashiro T."/>
            <person name="Shiraishi A."/>
            <person name="Nakayama K."/>
            <person name="Satake H."/>
        </authorList>
    </citation>
    <scope>NUCLEOTIDE SEQUENCE</scope>
</reference>
<keyword evidence="4" id="KW-0067">ATP-binding</keyword>
<dbReference type="SMART" id="SM00045">
    <property type="entry name" value="DAGKa"/>
    <property type="match status" value="1"/>
</dbReference>
<keyword evidence="3" id="KW-0418">Kinase</keyword>
<reference evidence="6" key="2">
    <citation type="submission" date="2022-01" db="EMBL/GenBank/DDBJ databases">
        <authorList>
            <person name="Yamashiro T."/>
            <person name="Shiraishi A."/>
            <person name="Satake H."/>
            <person name="Nakayama K."/>
        </authorList>
    </citation>
    <scope>NUCLEOTIDE SEQUENCE</scope>
</reference>
<comment type="caution">
    <text evidence="6">The sequence shown here is derived from an EMBL/GenBank/DDBJ whole genome shotgun (WGS) entry which is preliminary data.</text>
</comment>
<keyword evidence="2" id="KW-0547">Nucleotide-binding</keyword>
<name>A0ABQ5AYV2_9ASTR</name>
<dbReference type="InterPro" id="IPR000756">
    <property type="entry name" value="Diacylglycerol_kin_accessory"/>
</dbReference>
<evidence type="ECO:0000256" key="4">
    <source>
        <dbReference type="ARBA" id="ARBA00022840"/>
    </source>
</evidence>
<evidence type="ECO:0000313" key="6">
    <source>
        <dbReference type="EMBL" id="GJT07204.1"/>
    </source>
</evidence>
<dbReference type="EMBL" id="BQNB010012731">
    <property type="protein sequence ID" value="GJT07204.1"/>
    <property type="molecule type" value="Genomic_DNA"/>
</dbReference>
<organism evidence="6 7">
    <name type="scientific">Tanacetum coccineum</name>
    <dbReference type="NCBI Taxonomy" id="301880"/>
    <lineage>
        <taxon>Eukaryota</taxon>
        <taxon>Viridiplantae</taxon>
        <taxon>Streptophyta</taxon>
        <taxon>Embryophyta</taxon>
        <taxon>Tracheophyta</taxon>
        <taxon>Spermatophyta</taxon>
        <taxon>Magnoliopsida</taxon>
        <taxon>eudicotyledons</taxon>
        <taxon>Gunneridae</taxon>
        <taxon>Pentapetalae</taxon>
        <taxon>asterids</taxon>
        <taxon>campanulids</taxon>
        <taxon>Asterales</taxon>
        <taxon>Asteraceae</taxon>
        <taxon>Asteroideae</taxon>
        <taxon>Anthemideae</taxon>
        <taxon>Anthemidinae</taxon>
        <taxon>Tanacetum</taxon>
    </lineage>
</organism>
<accession>A0ABQ5AYV2</accession>
<keyword evidence="1" id="KW-0808">Transferase</keyword>
<dbReference type="InterPro" id="IPR016064">
    <property type="entry name" value="NAD/diacylglycerol_kinase_sf"/>
</dbReference>
<evidence type="ECO:0000256" key="3">
    <source>
        <dbReference type="ARBA" id="ARBA00022777"/>
    </source>
</evidence>
<dbReference type="Proteomes" id="UP001151760">
    <property type="component" value="Unassembled WGS sequence"/>
</dbReference>
<dbReference type="SUPFAM" id="SSF111331">
    <property type="entry name" value="NAD kinase/diacylglycerol kinase-like"/>
    <property type="match status" value="1"/>
</dbReference>
<dbReference type="PANTHER" id="PTHR11255:SF80">
    <property type="entry name" value="EYE-SPECIFIC DIACYLGLYCEROL KINASE"/>
    <property type="match status" value="1"/>
</dbReference>
<dbReference type="Pfam" id="PF00609">
    <property type="entry name" value="DAGK_acc"/>
    <property type="match status" value="1"/>
</dbReference>
<evidence type="ECO:0000256" key="1">
    <source>
        <dbReference type="ARBA" id="ARBA00022679"/>
    </source>
</evidence>
<dbReference type="PANTHER" id="PTHR11255">
    <property type="entry name" value="DIACYLGLYCEROL KINASE"/>
    <property type="match status" value="1"/>
</dbReference>
<proteinExistence type="predicted"/>
<evidence type="ECO:0000313" key="7">
    <source>
        <dbReference type="Proteomes" id="UP001151760"/>
    </source>
</evidence>
<dbReference type="InterPro" id="IPR037607">
    <property type="entry name" value="DGK"/>
</dbReference>
<dbReference type="InterPro" id="IPR012677">
    <property type="entry name" value="Nucleotide-bd_a/b_plait_sf"/>
</dbReference>
<evidence type="ECO:0000256" key="2">
    <source>
        <dbReference type="ARBA" id="ARBA00022741"/>
    </source>
</evidence>
<gene>
    <name evidence="6" type="ORF">Tco_0841666</name>
</gene>
<protein>
    <submittedName>
        <fullName evidence="6">Diacylglycerol kinase 4-like protein</fullName>
    </submittedName>
</protein>
<keyword evidence="7" id="KW-1185">Reference proteome</keyword>
<dbReference type="InterPro" id="IPR035979">
    <property type="entry name" value="RBD_domain_sf"/>
</dbReference>
<dbReference type="Gene3D" id="3.30.70.330">
    <property type="match status" value="1"/>
</dbReference>